<dbReference type="Gene3D" id="3.40.50.1820">
    <property type="entry name" value="alpha/beta hydrolase"/>
    <property type="match status" value="1"/>
</dbReference>
<name>A0A6P5XTR5_DURZI</name>
<feature type="domain" description="AB hydrolase-1" evidence="2">
    <location>
        <begin position="116"/>
        <end position="370"/>
    </location>
</feature>
<dbReference type="PANTHER" id="PTHR45763">
    <property type="entry name" value="HYDROLASE, ALPHA/BETA FOLD FAMILY PROTEIN, EXPRESSED-RELATED"/>
    <property type="match status" value="1"/>
</dbReference>
<reference evidence="4" key="1">
    <citation type="submission" date="2025-08" db="UniProtKB">
        <authorList>
            <consortium name="RefSeq"/>
        </authorList>
    </citation>
    <scope>IDENTIFICATION</scope>
    <source>
        <tissue evidence="4">Fruit stalk</tissue>
    </source>
</reference>
<dbReference type="AlphaFoldDB" id="A0A6P5XTR5"/>
<dbReference type="Pfam" id="PF12697">
    <property type="entry name" value="Abhydrolase_6"/>
    <property type="match status" value="1"/>
</dbReference>
<evidence type="ECO:0000313" key="4">
    <source>
        <dbReference type="RefSeq" id="XP_022731619.1"/>
    </source>
</evidence>
<dbReference type="OrthoDB" id="294702at2759"/>
<proteinExistence type="predicted"/>
<dbReference type="InterPro" id="IPR029058">
    <property type="entry name" value="AB_hydrolase_fold"/>
</dbReference>
<dbReference type="InterPro" id="IPR000073">
    <property type="entry name" value="AB_hydrolase_1"/>
</dbReference>
<dbReference type="PANTHER" id="PTHR45763:SF28">
    <property type="entry name" value="ALPHA_BETA-HYDROLASES SUPERFAMILY PROTEIN"/>
    <property type="match status" value="1"/>
</dbReference>
<gene>
    <name evidence="4" type="primary">LOC111286092</name>
</gene>
<dbReference type="SUPFAM" id="SSF53474">
    <property type="entry name" value="alpha/beta-Hydrolases"/>
    <property type="match status" value="1"/>
</dbReference>
<sequence length="400" mass="46322">MSKWQLLKGKKQSTIFLQLVFCPLTDSLIKPAARICKSKEKEKERKSNIINLGSHLNLKFDFSLQFRMAAQVPAPQETDGSPEDPPVKSPRVKLNDGRHIAYSERGVTKAKSNCKIIIVHGFGSSKGMNFQVPQELIEELGLYFLLYDRAGYGESDPNPRRSVKSEAFDIQELADQLQIGTKFYVIGVSMGSYPIWSCLKYIPERLAGVAMVVPVINYRWPSFPVSLTREDYRRSLVKLLYWIAKHTPRLLQWWVTQKWFPSPSVMEKKPGFFNKRDIEALMKTEGFPMLTKERLRERCVFDTLRNDFLACYGDWDFDPMELSNPNESCVHIWQGHEDKIVPFELQRYISRKLPWIQYHEVSDGGHFLVHYNGLCEAIVRAMLLGEEHHLYRPDADKIVS</sequence>
<evidence type="ECO:0000259" key="2">
    <source>
        <dbReference type="Pfam" id="PF12697"/>
    </source>
</evidence>
<dbReference type="GeneID" id="111286092"/>
<dbReference type="FunFam" id="3.40.50.1820:FF:000270">
    <property type="entry name" value="Alpha/beta-Hydrolases superfamily protein"/>
    <property type="match status" value="1"/>
</dbReference>
<protein>
    <submittedName>
        <fullName evidence="4">Uncharacterized protein LOC111286092 isoform X1</fullName>
    </submittedName>
</protein>
<keyword evidence="3" id="KW-1185">Reference proteome</keyword>
<dbReference type="Proteomes" id="UP000515121">
    <property type="component" value="Unplaced"/>
</dbReference>
<accession>A0A6P5XTR5</accession>
<evidence type="ECO:0000313" key="3">
    <source>
        <dbReference type="Proteomes" id="UP000515121"/>
    </source>
</evidence>
<evidence type="ECO:0000256" key="1">
    <source>
        <dbReference type="SAM" id="MobiDB-lite"/>
    </source>
</evidence>
<dbReference type="KEGG" id="dzi:111286092"/>
<dbReference type="RefSeq" id="XP_022731619.1">
    <property type="nucleotide sequence ID" value="XM_022875884.1"/>
</dbReference>
<organism evidence="3 4">
    <name type="scientific">Durio zibethinus</name>
    <name type="common">Durian</name>
    <dbReference type="NCBI Taxonomy" id="66656"/>
    <lineage>
        <taxon>Eukaryota</taxon>
        <taxon>Viridiplantae</taxon>
        <taxon>Streptophyta</taxon>
        <taxon>Embryophyta</taxon>
        <taxon>Tracheophyta</taxon>
        <taxon>Spermatophyta</taxon>
        <taxon>Magnoliopsida</taxon>
        <taxon>eudicotyledons</taxon>
        <taxon>Gunneridae</taxon>
        <taxon>Pentapetalae</taxon>
        <taxon>rosids</taxon>
        <taxon>malvids</taxon>
        <taxon>Malvales</taxon>
        <taxon>Malvaceae</taxon>
        <taxon>Helicteroideae</taxon>
        <taxon>Durio</taxon>
    </lineage>
</organism>
<feature type="region of interest" description="Disordered" evidence="1">
    <location>
        <begin position="73"/>
        <end position="93"/>
    </location>
</feature>